<evidence type="ECO:0000313" key="1">
    <source>
        <dbReference type="EMBL" id="KAJ7388239.1"/>
    </source>
</evidence>
<dbReference type="PANTHER" id="PTHR16525">
    <property type="entry name" value="PROTEIN C12ORF4"/>
    <property type="match status" value="1"/>
</dbReference>
<keyword evidence="2" id="KW-1185">Reference proteome</keyword>
<protein>
    <submittedName>
        <fullName evidence="1">Uncharacterized protein</fullName>
    </submittedName>
</protein>
<dbReference type="PANTHER" id="PTHR16525:SF0">
    <property type="entry name" value="PROTEIN C12ORF4"/>
    <property type="match status" value="1"/>
</dbReference>
<dbReference type="AlphaFoldDB" id="A0A9W9ZYB6"/>
<gene>
    <name evidence="1" type="ORF">OS493_039052</name>
</gene>
<comment type="caution">
    <text evidence="1">The sequence shown here is derived from an EMBL/GenBank/DDBJ whole genome shotgun (WGS) entry which is preliminary data.</text>
</comment>
<organism evidence="1 2">
    <name type="scientific">Desmophyllum pertusum</name>
    <dbReference type="NCBI Taxonomy" id="174260"/>
    <lineage>
        <taxon>Eukaryota</taxon>
        <taxon>Metazoa</taxon>
        <taxon>Cnidaria</taxon>
        <taxon>Anthozoa</taxon>
        <taxon>Hexacorallia</taxon>
        <taxon>Scleractinia</taxon>
        <taxon>Caryophylliina</taxon>
        <taxon>Caryophylliidae</taxon>
        <taxon>Desmophyllum</taxon>
    </lineage>
</organism>
<dbReference type="OrthoDB" id="10515412at2759"/>
<evidence type="ECO:0000313" key="2">
    <source>
        <dbReference type="Proteomes" id="UP001163046"/>
    </source>
</evidence>
<reference evidence="1" key="1">
    <citation type="submission" date="2023-01" db="EMBL/GenBank/DDBJ databases">
        <title>Genome assembly of the deep-sea coral Lophelia pertusa.</title>
        <authorList>
            <person name="Herrera S."/>
            <person name="Cordes E."/>
        </authorList>
    </citation>
    <scope>NUCLEOTIDE SEQUENCE</scope>
    <source>
        <strain evidence="1">USNM1676648</strain>
        <tissue evidence="1">Polyp</tissue>
    </source>
</reference>
<name>A0A9W9ZYB6_9CNID</name>
<dbReference type="EMBL" id="MU825543">
    <property type="protein sequence ID" value="KAJ7388239.1"/>
    <property type="molecule type" value="Genomic_DNA"/>
</dbReference>
<sequence>MVDVLLCSTYEDQKRDFVFDFKDDGKLQRLTVPIPIPLKIGAREFVQRLITFHNLPCYLETGKGLKCLFENGSFSDLAFAELTKTLYEFNKSSCRELHDKMACAALEQMNQSTQNTADYVSSWSNTFTQEHASYSSANDKSEESVFSDMYHSLIHSAAARNTVAVGEHLCHGNG</sequence>
<dbReference type="GO" id="GO:0005737">
    <property type="term" value="C:cytoplasm"/>
    <property type="evidence" value="ECO:0007669"/>
    <property type="project" value="TreeGrafter"/>
</dbReference>
<proteinExistence type="predicted"/>
<dbReference type="Pfam" id="PF10154">
    <property type="entry name" value="Fy-3"/>
    <property type="match status" value="1"/>
</dbReference>
<dbReference type="InterPro" id="IPR019311">
    <property type="entry name" value="Fy-3"/>
</dbReference>
<accession>A0A9W9ZYB6</accession>
<dbReference type="Proteomes" id="UP001163046">
    <property type="component" value="Unassembled WGS sequence"/>
</dbReference>